<evidence type="ECO:0000256" key="1">
    <source>
        <dbReference type="SAM" id="MobiDB-lite"/>
    </source>
</evidence>
<feature type="domain" description="Zinc finger/thioredoxin putative" evidence="3">
    <location>
        <begin position="1"/>
        <end position="36"/>
    </location>
</feature>
<feature type="region of interest" description="Disordered" evidence="1">
    <location>
        <begin position="110"/>
        <end position="165"/>
    </location>
</feature>
<gene>
    <name evidence="4" type="ORF">C7455_105165</name>
</gene>
<feature type="region of interest" description="Disordered" evidence="1">
    <location>
        <begin position="42"/>
        <end position="98"/>
    </location>
</feature>
<dbReference type="RefSeq" id="WP_109668479.1">
    <property type="nucleotide sequence ID" value="NZ_QGGW01000005.1"/>
</dbReference>
<evidence type="ECO:0000256" key="2">
    <source>
        <dbReference type="SAM" id="Phobius"/>
    </source>
</evidence>
<keyword evidence="2" id="KW-0472">Membrane</keyword>
<evidence type="ECO:0000313" key="5">
    <source>
        <dbReference type="Proteomes" id="UP000245708"/>
    </source>
</evidence>
<organism evidence="4 5">
    <name type="scientific">Roseicyclus mahoneyensis</name>
    <dbReference type="NCBI Taxonomy" id="164332"/>
    <lineage>
        <taxon>Bacteria</taxon>
        <taxon>Pseudomonadati</taxon>
        <taxon>Pseudomonadota</taxon>
        <taxon>Alphaproteobacteria</taxon>
        <taxon>Rhodobacterales</taxon>
        <taxon>Roseobacteraceae</taxon>
        <taxon>Roseicyclus</taxon>
    </lineage>
</organism>
<evidence type="ECO:0000313" key="4">
    <source>
        <dbReference type="EMBL" id="PWK60181.1"/>
    </source>
</evidence>
<dbReference type="Pfam" id="PF13717">
    <property type="entry name" value="Zn_ribbon_4"/>
    <property type="match status" value="1"/>
</dbReference>
<accession>A0A316GHV9</accession>
<dbReference type="EMBL" id="QGGW01000005">
    <property type="protein sequence ID" value="PWK60181.1"/>
    <property type="molecule type" value="Genomic_DNA"/>
</dbReference>
<keyword evidence="2" id="KW-0812">Transmembrane</keyword>
<evidence type="ECO:0000259" key="3">
    <source>
        <dbReference type="Pfam" id="PF13717"/>
    </source>
</evidence>
<sequence>MRLTCPNCSARYEVADSMVPPEGRDVQCSNCSTTWFQPGRRIEARPTVTVTRSTPAAETEVAQPPPTAAEPERTPEAPSATPPAPELAGDQPRRRTLDPDLRSILEQEAEREARLRRAEADPVETQDEMSLGQEPEDAHRARRRAELDAARDAFDSDPAAEATTVSSARDLFPDIDEINSTLRDTGDRSGTEADASDIDTLDTIPRRRRGTRIGFLLVLAIAAGGAALYTNADTVARAVPALEPALSGYVMVVNGARFWLDDLAQGLAGATPEG</sequence>
<name>A0A316GHV9_9RHOB</name>
<protein>
    <submittedName>
        <fullName evidence="4">Putative Zn finger-like uncharacterized protein</fullName>
    </submittedName>
</protein>
<dbReference type="NCBIfam" id="TIGR02098">
    <property type="entry name" value="MJ0042_CXXC"/>
    <property type="match status" value="1"/>
</dbReference>
<dbReference type="OrthoDB" id="7159357at2"/>
<feature type="compositionally biased region" description="Basic and acidic residues" evidence="1">
    <location>
        <begin position="110"/>
        <end position="120"/>
    </location>
</feature>
<feature type="transmembrane region" description="Helical" evidence="2">
    <location>
        <begin position="213"/>
        <end position="232"/>
    </location>
</feature>
<reference evidence="4 5" key="1">
    <citation type="submission" date="2018-05" db="EMBL/GenBank/DDBJ databases">
        <title>Genomic Encyclopedia of Type Strains, Phase IV (KMG-IV): sequencing the most valuable type-strain genomes for metagenomic binning, comparative biology and taxonomic classification.</title>
        <authorList>
            <person name="Goeker M."/>
        </authorList>
    </citation>
    <scope>NUCLEOTIDE SEQUENCE [LARGE SCALE GENOMIC DNA]</scope>
    <source>
        <strain evidence="4 5">DSM 16097</strain>
    </source>
</reference>
<dbReference type="Proteomes" id="UP000245708">
    <property type="component" value="Unassembled WGS sequence"/>
</dbReference>
<feature type="compositionally biased region" description="Basic and acidic residues" evidence="1">
    <location>
        <begin position="136"/>
        <end position="154"/>
    </location>
</feature>
<dbReference type="AlphaFoldDB" id="A0A316GHV9"/>
<keyword evidence="5" id="KW-1185">Reference proteome</keyword>
<proteinExistence type="predicted"/>
<dbReference type="InterPro" id="IPR011723">
    <property type="entry name" value="Znf/thioredoxin_put"/>
</dbReference>
<comment type="caution">
    <text evidence="4">The sequence shown here is derived from an EMBL/GenBank/DDBJ whole genome shotgun (WGS) entry which is preliminary data.</text>
</comment>
<keyword evidence="2" id="KW-1133">Transmembrane helix</keyword>